<evidence type="ECO:0000256" key="9">
    <source>
        <dbReference type="RuleBase" id="RU003960"/>
    </source>
</evidence>
<proteinExistence type="inferred from homology"/>
<evidence type="ECO:0000256" key="6">
    <source>
        <dbReference type="ARBA" id="ARBA00022691"/>
    </source>
</evidence>
<dbReference type="InterPro" id="IPR050161">
    <property type="entry name" value="Siro_Cobalamin_biosynth"/>
</dbReference>
<evidence type="ECO:0000259" key="10">
    <source>
        <dbReference type="Pfam" id="PF00590"/>
    </source>
</evidence>
<organism evidence="11 12">
    <name type="scientific">Pseudomonas schmalbachii</name>
    <dbReference type="NCBI Taxonomy" id="2816993"/>
    <lineage>
        <taxon>Bacteria</taxon>
        <taxon>Pseudomonadati</taxon>
        <taxon>Pseudomonadota</taxon>
        <taxon>Gammaproteobacteria</taxon>
        <taxon>Pseudomonadales</taxon>
        <taxon>Pseudomonadaceae</taxon>
        <taxon>Pseudomonas</taxon>
    </lineage>
</organism>
<dbReference type="PANTHER" id="PTHR45790">
    <property type="entry name" value="SIROHEME SYNTHASE-RELATED"/>
    <property type="match status" value="1"/>
</dbReference>
<keyword evidence="5 9" id="KW-0808">Transferase</keyword>
<reference evidence="11 12" key="1">
    <citation type="submission" date="2020-12" db="EMBL/GenBank/DDBJ databases">
        <title>Pseudomonas schmalbachii sp. nov. isolated from millipede gut.</title>
        <authorList>
            <person name="Shelomi M."/>
        </authorList>
    </citation>
    <scope>NUCLEOTIDE SEQUENCE [LARGE SCALE GENOMIC DNA]</scope>
    <source>
        <strain evidence="11 12">Milli4</strain>
    </source>
</reference>
<dbReference type="PROSITE" id="PS00840">
    <property type="entry name" value="SUMT_2"/>
    <property type="match status" value="1"/>
</dbReference>
<dbReference type="EMBL" id="JAELYA010000010">
    <property type="protein sequence ID" value="MBO3277924.1"/>
    <property type="molecule type" value="Genomic_DNA"/>
</dbReference>
<dbReference type="PROSITE" id="PS00839">
    <property type="entry name" value="SUMT_1"/>
    <property type="match status" value="1"/>
</dbReference>
<dbReference type="InterPro" id="IPR014777">
    <property type="entry name" value="4pyrrole_Mease_sub1"/>
</dbReference>
<dbReference type="RefSeq" id="WP_208316312.1">
    <property type="nucleotide sequence ID" value="NZ_JAELYA010000010.1"/>
</dbReference>
<dbReference type="InterPro" id="IPR000878">
    <property type="entry name" value="4pyrrol_Mease"/>
</dbReference>
<dbReference type="Gene3D" id="3.40.1010.10">
    <property type="entry name" value="Cobalt-precorrin-4 Transmethylase, Domain 1"/>
    <property type="match status" value="1"/>
</dbReference>
<evidence type="ECO:0000313" key="11">
    <source>
        <dbReference type="EMBL" id="MBO3277924.1"/>
    </source>
</evidence>
<dbReference type="InterPro" id="IPR006366">
    <property type="entry name" value="CobA/CysG_C"/>
</dbReference>
<dbReference type="CDD" id="cd11642">
    <property type="entry name" value="SUMT"/>
    <property type="match status" value="1"/>
</dbReference>
<evidence type="ECO:0000256" key="4">
    <source>
        <dbReference type="ARBA" id="ARBA00022603"/>
    </source>
</evidence>
<evidence type="ECO:0000313" key="12">
    <source>
        <dbReference type="Proteomes" id="UP000669060"/>
    </source>
</evidence>
<keyword evidence="4 9" id="KW-0489">Methyltransferase</keyword>
<dbReference type="Gene3D" id="3.30.950.10">
    <property type="entry name" value="Methyltransferase, Cobalt-precorrin-4 Transmethylase, Domain 2"/>
    <property type="match status" value="1"/>
</dbReference>
<comment type="pathway">
    <text evidence="8">Porphyrin-containing compound metabolism; siroheme biosynthesis; precorrin-2 from uroporphyrinogen III: step 1/1.</text>
</comment>
<evidence type="ECO:0000256" key="8">
    <source>
        <dbReference type="ARBA" id="ARBA00025705"/>
    </source>
</evidence>
<dbReference type="NCBIfam" id="TIGR01469">
    <property type="entry name" value="cobA_cysG_Cterm"/>
    <property type="match status" value="1"/>
</dbReference>
<dbReference type="PANTHER" id="PTHR45790:SF1">
    <property type="entry name" value="SIROHEME SYNTHASE"/>
    <property type="match status" value="1"/>
</dbReference>
<dbReference type="Proteomes" id="UP000669060">
    <property type="component" value="Unassembled WGS sequence"/>
</dbReference>
<dbReference type="InterPro" id="IPR014776">
    <property type="entry name" value="4pyrrole_Mease_sub2"/>
</dbReference>
<keyword evidence="12" id="KW-1185">Reference proteome</keyword>
<comment type="caution">
    <text evidence="11">The sequence shown here is derived from an EMBL/GenBank/DDBJ whole genome shotgun (WGS) entry which is preliminary data.</text>
</comment>
<dbReference type="SUPFAM" id="SSF53790">
    <property type="entry name" value="Tetrapyrrole methylase"/>
    <property type="match status" value="1"/>
</dbReference>
<dbReference type="GO" id="GO:0032259">
    <property type="term" value="P:methylation"/>
    <property type="evidence" value="ECO:0007669"/>
    <property type="project" value="UniProtKB-KW"/>
</dbReference>
<evidence type="ECO:0000256" key="2">
    <source>
        <dbReference type="ARBA" id="ARBA00005879"/>
    </source>
</evidence>
<dbReference type="InterPro" id="IPR035996">
    <property type="entry name" value="4pyrrol_Methylase_sf"/>
</dbReference>
<comment type="similarity">
    <text evidence="2 9">Belongs to the precorrin methyltransferase family.</text>
</comment>
<dbReference type="Pfam" id="PF00590">
    <property type="entry name" value="TP_methylase"/>
    <property type="match status" value="1"/>
</dbReference>
<keyword evidence="7" id="KW-0627">Porphyrin biosynthesis</keyword>
<dbReference type="EC" id="2.1.1.107" evidence="3"/>
<evidence type="ECO:0000256" key="7">
    <source>
        <dbReference type="ARBA" id="ARBA00023244"/>
    </source>
</evidence>
<sequence>MDIPALPTQLFGTALQPGSVALVGAGPGDPGLLTLRGWSLLQQADAVVYDRLVADEIIGMLPPDCERHYVGKRSGHHSLPQDQINLLLLGLAHRGRRVVRLKGGDPFIFGRGAEELDLLLRHGIPCQVVPGITAASGCTTYAGIPLTHRDLAQACVFVTGHLQNDGRLDLDWAALASDRHTLVFYMGLGNLGEITRRLMENGLCASTPAALISHGTQQSQQVLRGELCTLAQLATQQRFDPPTLIVIGKVVTLFDEAMLANFSQPIALQTIAKAELCA</sequence>
<feature type="domain" description="Tetrapyrrole methylase" evidence="10">
    <location>
        <begin position="20"/>
        <end position="230"/>
    </location>
</feature>
<evidence type="ECO:0000256" key="1">
    <source>
        <dbReference type="ARBA" id="ARBA00004953"/>
    </source>
</evidence>
<accession>A0ABS3TW68</accession>
<comment type="pathway">
    <text evidence="1">Cofactor biosynthesis; adenosylcobalamin biosynthesis.</text>
</comment>
<dbReference type="GO" id="GO:0004851">
    <property type="term" value="F:uroporphyrin-III C-methyltransferase activity"/>
    <property type="evidence" value="ECO:0007669"/>
    <property type="project" value="UniProtKB-EC"/>
</dbReference>
<dbReference type="InterPro" id="IPR003043">
    <property type="entry name" value="Uropor_MeTrfase_CS"/>
</dbReference>
<gene>
    <name evidence="11" type="primary">cobA</name>
    <name evidence="11" type="ORF">JFY56_22135</name>
</gene>
<dbReference type="NCBIfam" id="NF004790">
    <property type="entry name" value="PRK06136.1"/>
    <property type="match status" value="1"/>
</dbReference>
<evidence type="ECO:0000256" key="5">
    <source>
        <dbReference type="ARBA" id="ARBA00022679"/>
    </source>
</evidence>
<keyword evidence="6" id="KW-0949">S-adenosyl-L-methionine</keyword>
<name>A0ABS3TW68_9PSED</name>
<protein>
    <recommendedName>
        <fullName evidence="3">uroporphyrinogen-III C-methyltransferase</fullName>
        <ecNumber evidence="3">2.1.1.107</ecNumber>
    </recommendedName>
</protein>
<evidence type="ECO:0000256" key="3">
    <source>
        <dbReference type="ARBA" id="ARBA00012162"/>
    </source>
</evidence>